<dbReference type="SMART" id="SM00418">
    <property type="entry name" value="HTH_ARSR"/>
    <property type="match status" value="1"/>
</dbReference>
<dbReference type="InterPro" id="IPR051011">
    <property type="entry name" value="Metal_resp_trans_reg"/>
</dbReference>
<dbReference type="AlphaFoldDB" id="A0A327XRD7"/>
<dbReference type="EMBL" id="QLMG01000048">
    <property type="protein sequence ID" value="RAK11658.1"/>
    <property type="molecule type" value="Genomic_DNA"/>
</dbReference>
<keyword evidence="7" id="KW-1185">Reference proteome</keyword>
<keyword evidence="1" id="KW-0805">Transcription regulation</keyword>
<dbReference type="PRINTS" id="PR00778">
    <property type="entry name" value="HTHARSR"/>
</dbReference>
<name>A0A327XRD7_9RHOB</name>
<comment type="caution">
    <text evidence="6">The sequence shown here is derived from an EMBL/GenBank/DDBJ whole genome shotgun (WGS) entry which is preliminary data.</text>
</comment>
<dbReference type="CDD" id="cd00090">
    <property type="entry name" value="HTH_ARSR"/>
    <property type="match status" value="1"/>
</dbReference>
<evidence type="ECO:0000256" key="2">
    <source>
        <dbReference type="ARBA" id="ARBA00023125"/>
    </source>
</evidence>
<evidence type="ECO:0000313" key="7">
    <source>
        <dbReference type="Proteomes" id="UP000249165"/>
    </source>
</evidence>
<dbReference type="RefSeq" id="WP_009504522.1">
    <property type="nucleotide sequence ID" value="NZ_LIQE01000048.1"/>
</dbReference>
<evidence type="ECO:0000259" key="5">
    <source>
        <dbReference type="PROSITE" id="PS50987"/>
    </source>
</evidence>
<dbReference type="InterPro" id="IPR036388">
    <property type="entry name" value="WH-like_DNA-bd_sf"/>
</dbReference>
<dbReference type="SUPFAM" id="SSF52788">
    <property type="entry name" value="Phosphotyrosine protein phosphatases I"/>
    <property type="match status" value="1"/>
</dbReference>
<dbReference type="GO" id="GO:0003677">
    <property type="term" value="F:DNA binding"/>
    <property type="evidence" value="ECO:0007669"/>
    <property type="project" value="UniProtKB-KW"/>
</dbReference>
<evidence type="ECO:0000256" key="1">
    <source>
        <dbReference type="ARBA" id="ARBA00023015"/>
    </source>
</evidence>
<organism evidence="6 7">
    <name type="scientific">Salipiger aestuarii</name>
    <dbReference type="NCBI Taxonomy" id="568098"/>
    <lineage>
        <taxon>Bacteria</taxon>
        <taxon>Pseudomonadati</taxon>
        <taxon>Pseudomonadota</taxon>
        <taxon>Alphaproteobacteria</taxon>
        <taxon>Rhodobacterales</taxon>
        <taxon>Roseobacteraceae</taxon>
        <taxon>Salipiger</taxon>
    </lineage>
</organism>
<reference evidence="6 7" key="1">
    <citation type="submission" date="2018-06" db="EMBL/GenBank/DDBJ databases">
        <title>Genomic Encyclopedia of Archaeal and Bacterial Type Strains, Phase II (KMG-II): from individual species to whole genera.</title>
        <authorList>
            <person name="Goeker M."/>
        </authorList>
    </citation>
    <scope>NUCLEOTIDE SEQUENCE [LARGE SCALE GENOMIC DNA]</scope>
    <source>
        <strain evidence="6 7">DSM 22011</strain>
    </source>
</reference>
<dbReference type="Pfam" id="PF12840">
    <property type="entry name" value="HTH_20"/>
    <property type="match status" value="1"/>
</dbReference>
<dbReference type="GO" id="GO:0003700">
    <property type="term" value="F:DNA-binding transcription factor activity"/>
    <property type="evidence" value="ECO:0007669"/>
    <property type="project" value="InterPro"/>
</dbReference>
<gene>
    <name evidence="6" type="ORF">ATI53_104829</name>
</gene>
<dbReference type="OrthoDB" id="9797716at2"/>
<dbReference type="SUPFAM" id="SSF46785">
    <property type="entry name" value="Winged helix' DNA-binding domain"/>
    <property type="match status" value="1"/>
</dbReference>
<keyword evidence="2" id="KW-0238">DNA-binding</keyword>
<dbReference type="InterPro" id="IPR001845">
    <property type="entry name" value="HTH_ArsR_DNA-bd_dom"/>
</dbReference>
<dbReference type="SMART" id="SM00226">
    <property type="entry name" value="LMWPc"/>
    <property type="match status" value="1"/>
</dbReference>
<sequence length="287" mass="30201">MTEAYLSRLSLMGHPLRVGVLRLLVRHLPHGVAAGDIAAHLGTPPSTLSAHLSAMTDAGLLDLRKDGPLRLYRAAPDRLADALLWLSENVCLGRPMAERARLPRPFRLMFLCDDNAGLSLMAEALGRRRLAGRALVASAGLVPGVAPDPVMLELIALRRHDTQPLVPKPLAVAGPADIVIALTPGAAGQLPPGTGGPPPLCAFWPLEPAIGARVIPRAAMLHKAYRALNSRLLALRRLEPGGMARAAVQAALDDLSSGLQAGGRACASLPERRRTSSSPALRASESS</sequence>
<dbReference type="Gene3D" id="1.10.10.10">
    <property type="entry name" value="Winged helix-like DNA-binding domain superfamily/Winged helix DNA-binding domain"/>
    <property type="match status" value="1"/>
</dbReference>
<evidence type="ECO:0000256" key="4">
    <source>
        <dbReference type="SAM" id="MobiDB-lite"/>
    </source>
</evidence>
<feature type="compositionally biased region" description="Low complexity" evidence="4">
    <location>
        <begin position="276"/>
        <end position="287"/>
    </location>
</feature>
<dbReference type="InterPro" id="IPR023485">
    <property type="entry name" value="Ptyr_pPase"/>
</dbReference>
<dbReference type="InterPro" id="IPR036390">
    <property type="entry name" value="WH_DNA-bd_sf"/>
</dbReference>
<dbReference type="Gene3D" id="3.40.50.2300">
    <property type="match status" value="1"/>
</dbReference>
<proteinExistence type="predicted"/>
<keyword evidence="3" id="KW-0804">Transcription</keyword>
<dbReference type="PANTHER" id="PTHR43132">
    <property type="entry name" value="ARSENICAL RESISTANCE OPERON REPRESSOR ARSR-RELATED"/>
    <property type="match status" value="1"/>
</dbReference>
<dbReference type="PROSITE" id="PS50987">
    <property type="entry name" value="HTH_ARSR_2"/>
    <property type="match status" value="1"/>
</dbReference>
<accession>A0A327XRD7</accession>
<dbReference type="InterPro" id="IPR011991">
    <property type="entry name" value="ArsR-like_HTH"/>
</dbReference>
<dbReference type="Proteomes" id="UP000249165">
    <property type="component" value="Unassembled WGS sequence"/>
</dbReference>
<dbReference type="Pfam" id="PF01451">
    <property type="entry name" value="LMWPc"/>
    <property type="match status" value="1"/>
</dbReference>
<evidence type="ECO:0000256" key="3">
    <source>
        <dbReference type="ARBA" id="ARBA00023163"/>
    </source>
</evidence>
<feature type="domain" description="HTH arsR-type" evidence="5">
    <location>
        <begin position="1"/>
        <end position="94"/>
    </location>
</feature>
<dbReference type="InterPro" id="IPR036196">
    <property type="entry name" value="Ptyr_pPase_sf"/>
</dbReference>
<dbReference type="PANTHER" id="PTHR43132:SF2">
    <property type="entry name" value="ARSENICAL RESISTANCE OPERON REPRESSOR ARSR-RELATED"/>
    <property type="match status" value="1"/>
</dbReference>
<protein>
    <submittedName>
        <fullName evidence="6">Low molecular weight phosphotyrosine protein phosphatase</fullName>
    </submittedName>
</protein>
<evidence type="ECO:0000313" key="6">
    <source>
        <dbReference type="EMBL" id="RAK11658.1"/>
    </source>
</evidence>
<feature type="region of interest" description="Disordered" evidence="4">
    <location>
        <begin position="265"/>
        <end position="287"/>
    </location>
</feature>